<dbReference type="SUPFAM" id="SSF81624">
    <property type="entry name" value="N-terminal domain of MutM-like DNA repair proteins"/>
    <property type="match status" value="1"/>
</dbReference>
<reference evidence="17 18" key="2">
    <citation type="submission" date="2023-06" db="EMBL/GenBank/DDBJ databases">
        <title>The Gram-positive Non-spore-bearing Anaerobic Bacilli of Human Feces.</title>
        <authorList>
            <person name="Eggerth A.H."/>
        </authorList>
    </citation>
    <scope>NUCLEOTIDE SEQUENCE [LARGE SCALE GENOMIC DNA]</scope>
    <source>
        <strain evidence="17 18">CBA3108</strain>
    </source>
</reference>
<evidence type="ECO:0000313" key="17">
    <source>
        <dbReference type="EMBL" id="WCC79335.1"/>
    </source>
</evidence>
<dbReference type="Proteomes" id="UP001212097">
    <property type="component" value="Chromosome"/>
</dbReference>
<dbReference type="InterPro" id="IPR000214">
    <property type="entry name" value="Znf_DNA_glyclase/AP_lyase"/>
</dbReference>
<feature type="domain" description="FPG-type" evidence="15">
    <location>
        <begin position="251"/>
        <end position="285"/>
    </location>
</feature>
<evidence type="ECO:0000256" key="3">
    <source>
        <dbReference type="ARBA" id="ARBA00012720"/>
    </source>
</evidence>
<evidence type="ECO:0000256" key="8">
    <source>
        <dbReference type="ARBA" id="ARBA00022833"/>
    </source>
</evidence>
<evidence type="ECO:0000259" key="16">
    <source>
        <dbReference type="PROSITE" id="PS51068"/>
    </source>
</evidence>
<protein>
    <recommendedName>
        <fullName evidence="3">DNA-(apurinic or apyrimidinic site) lyase</fullName>
        <ecNumber evidence="3">4.2.99.18</ecNumber>
    </recommendedName>
</protein>
<comment type="similarity">
    <text evidence="2">Belongs to the FPG family.</text>
</comment>
<keyword evidence="8" id="KW-0862">Zinc</keyword>
<evidence type="ECO:0000256" key="9">
    <source>
        <dbReference type="ARBA" id="ARBA00023125"/>
    </source>
</evidence>
<dbReference type="InterPro" id="IPR035937">
    <property type="entry name" value="FPG_N"/>
</dbReference>
<evidence type="ECO:0000256" key="11">
    <source>
        <dbReference type="ARBA" id="ARBA00023239"/>
    </source>
</evidence>
<evidence type="ECO:0000256" key="1">
    <source>
        <dbReference type="ARBA" id="ARBA00001947"/>
    </source>
</evidence>
<dbReference type="Gene3D" id="1.10.8.50">
    <property type="match status" value="1"/>
</dbReference>
<dbReference type="InterPro" id="IPR010979">
    <property type="entry name" value="Ribosomal_uS13-like_H2TH"/>
</dbReference>
<dbReference type="Gene3D" id="3.20.190.10">
    <property type="entry name" value="MutM-like, N-terminal"/>
    <property type="match status" value="1"/>
</dbReference>
<reference evidence="17 18" key="1">
    <citation type="submission" date="2023-01" db="EMBL/GenBank/DDBJ databases">
        <authorList>
            <person name="Lee S.H."/>
            <person name="Jung H.S."/>
            <person name="Yun J.U."/>
        </authorList>
    </citation>
    <scope>NUCLEOTIDE SEQUENCE [LARGE SCALE GENOMIC DNA]</scope>
    <source>
        <strain evidence="17 18">CBA3108</strain>
    </source>
</reference>
<keyword evidence="4" id="KW-0479">Metal-binding</keyword>
<evidence type="ECO:0000313" key="18">
    <source>
        <dbReference type="Proteomes" id="UP001212097"/>
    </source>
</evidence>
<dbReference type="PROSITE" id="PS51068">
    <property type="entry name" value="FPG_CAT"/>
    <property type="match status" value="1"/>
</dbReference>
<keyword evidence="5" id="KW-0227">DNA damage</keyword>
<keyword evidence="18" id="KW-1185">Reference proteome</keyword>
<evidence type="ECO:0000259" key="15">
    <source>
        <dbReference type="PROSITE" id="PS51066"/>
    </source>
</evidence>
<evidence type="ECO:0000256" key="7">
    <source>
        <dbReference type="ARBA" id="ARBA00022801"/>
    </source>
</evidence>
<sequence length="288" mass="31721">MRDDRVISSTSRGQPSVPEGHVIHRLANAISTAFAGEPVEVTSPQGRFGESAAMLDGTVLTSAQAWGKHLVVDFDNNRADHLLHIHLGLIGKLGVGPLVPVAGQVRLRITDGVTSADLRGPQTCELINDDEWAAIAATIGPDPIRDGADPDIAWHKVRRSSRQISDLLLDQKIVAGVGNIYRAEVLFRHRIDPATPGKQISHSTWLALWNDLVMLMRAGVEAGRIDTVEPEHTPEAMGRAPRVDRHGGEVYVYRRENQPCLVCTSPVKMVTRGGRHLFWCPRCQRRHH</sequence>
<dbReference type="PROSITE" id="PS51066">
    <property type="entry name" value="ZF_FPG_2"/>
    <property type="match status" value="1"/>
</dbReference>
<feature type="domain" description="Formamidopyrimidine-DNA glycosylase catalytic" evidence="16">
    <location>
        <begin position="15"/>
        <end position="116"/>
    </location>
</feature>
<dbReference type="PANTHER" id="PTHR42697:SF3">
    <property type="entry name" value="ENDONUCLEASE 8 1"/>
    <property type="match status" value="1"/>
</dbReference>
<evidence type="ECO:0000256" key="2">
    <source>
        <dbReference type="ARBA" id="ARBA00009409"/>
    </source>
</evidence>
<evidence type="ECO:0000256" key="5">
    <source>
        <dbReference type="ARBA" id="ARBA00022763"/>
    </source>
</evidence>
<keyword evidence="7" id="KW-0378">Hydrolase</keyword>
<keyword evidence="9" id="KW-0238">DNA-binding</keyword>
<dbReference type="SMART" id="SM01232">
    <property type="entry name" value="H2TH"/>
    <property type="match status" value="1"/>
</dbReference>
<dbReference type="SUPFAM" id="SSF46946">
    <property type="entry name" value="S13-like H2TH domain"/>
    <property type="match status" value="1"/>
</dbReference>
<dbReference type="InterPro" id="IPR015886">
    <property type="entry name" value="H2TH_FPG"/>
</dbReference>
<comment type="cofactor">
    <cofactor evidence="1">
        <name>Zn(2+)</name>
        <dbReference type="ChEBI" id="CHEBI:29105"/>
    </cofactor>
</comment>
<keyword evidence="12" id="KW-0511">Multifunctional enzyme</keyword>
<proteinExistence type="inferred from homology"/>
<dbReference type="Pfam" id="PF06827">
    <property type="entry name" value="zf-FPG_IleRS"/>
    <property type="match status" value="1"/>
</dbReference>
<keyword evidence="11" id="KW-0456">Lyase</keyword>
<keyword evidence="10" id="KW-0234">DNA repair</keyword>
<evidence type="ECO:0000256" key="10">
    <source>
        <dbReference type="ARBA" id="ARBA00023204"/>
    </source>
</evidence>
<dbReference type="Pfam" id="PF01149">
    <property type="entry name" value="Fapy_DNA_glyco"/>
    <property type="match status" value="1"/>
</dbReference>
<accession>A0ABY7QX98</accession>
<gene>
    <name evidence="17" type="ORF">O6R08_07285</name>
</gene>
<evidence type="ECO:0000256" key="12">
    <source>
        <dbReference type="ARBA" id="ARBA00023268"/>
    </source>
</evidence>
<dbReference type="SUPFAM" id="SSF57716">
    <property type="entry name" value="Glucocorticoid receptor-like (DNA-binding domain)"/>
    <property type="match status" value="1"/>
</dbReference>
<dbReference type="InterPro" id="IPR012319">
    <property type="entry name" value="FPG_cat"/>
</dbReference>
<organism evidence="17 18">
    <name type="scientific">Cutibacterium equinum</name>
    <dbReference type="NCBI Taxonomy" id="3016342"/>
    <lineage>
        <taxon>Bacteria</taxon>
        <taxon>Bacillati</taxon>
        <taxon>Actinomycetota</taxon>
        <taxon>Actinomycetes</taxon>
        <taxon>Propionibacteriales</taxon>
        <taxon>Propionibacteriaceae</taxon>
        <taxon>Cutibacterium</taxon>
    </lineage>
</organism>
<evidence type="ECO:0000256" key="4">
    <source>
        <dbReference type="ARBA" id="ARBA00022723"/>
    </source>
</evidence>
<evidence type="ECO:0000256" key="13">
    <source>
        <dbReference type="ARBA" id="ARBA00023295"/>
    </source>
</evidence>
<dbReference type="EMBL" id="CP115668">
    <property type="protein sequence ID" value="WCC79335.1"/>
    <property type="molecule type" value="Genomic_DNA"/>
</dbReference>
<dbReference type="SMART" id="SM00898">
    <property type="entry name" value="Fapy_DNA_glyco"/>
    <property type="match status" value="1"/>
</dbReference>
<dbReference type="EC" id="4.2.99.18" evidence="3"/>
<evidence type="ECO:0000256" key="6">
    <source>
        <dbReference type="ARBA" id="ARBA00022771"/>
    </source>
</evidence>
<keyword evidence="6 14" id="KW-0863">Zinc-finger</keyword>
<dbReference type="CDD" id="cd08970">
    <property type="entry name" value="AcNei1_N"/>
    <property type="match status" value="1"/>
</dbReference>
<evidence type="ECO:0000256" key="14">
    <source>
        <dbReference type="PROSITE-ProRule" id="PRU00391"/>
    </source>
</evidence>
<dbReference type="InterPro" id="IPR010663">
    <property type="entry name" value="Znf_FPG/IleRS"/>
</dbReference>
<dbReference type="Pfam" id="PF06831">
    <property type="entry name" value="H2TH"/>
    <property type="match status" value="1"/>
</dbReference>
<name>A0ABY7QX98_9ACTN</name>
<keyword evidence="13" id="KW-0326">Glycosidase</keyword>
<dbReference type="PANTHER" id="PTHR42697">
    <property type="entry name" value="ENDONUCLEASE 8"/>
    <property type="match status" value="1"/>
</dbReference>